<name>A0A2S8S718_9RHOB</name>
<dbReference type="EMBL" id="PVEP01000004">
    <property type="protein sequence ID" value="PQV56611.1"/>
    <property type="molecule type" value="Genomic_DNA"/>
</dbReference>
<dbReference type="Proteomes" id="UP000238338">
    <property type="component" value="Unassembled WGS sequence"/>
</dbReference>
<comment type="caution">
    <text evidence="2">The sequence shown here is derived from an EMBL/GenBank/DDBJ whole genome shotgun (WGS) entry which is preliminary data.</text>
</comment>
<reference evidence="2 3" key="1">
    <citation type="submission" date="2018-02" db="EMBL/GenBank/DDBJ databases">
        <title>Genomic Encyclopedia of Archaeal and Bacterial Type Strains, Phase II (KMG-II): from individual species to whole genera.</title>
        <authorList>
            <person name="Goeker M."/>
        </authorList>
    </citation>
    <scope>NUCLEOTIDE SEQUENCE [LARGE SCALE GENOMIC DNA]</scope>
    <source>
        <strain evidence="2 3">DSM 18921</strain>
    </source>
</reference>
<dbReference type="InterPro" id="IPR002575">
    <property type="entry name" value="Aminoglycoside_PTrfase"/>
</dbReference>
<dbReference type="Pfam" id="PF01636">
    <property type="entry name" value="APH"/>
    <property type="match status" value="1"/>
</dbReference>
<gene>
    <name evidence="2" type="ORF">LX70_02184</name>
</gene>
<protein>
    <recommendedName>
        <fullName evidence="1">Aminoglycoside phosphotransferase domain-containing protein</fullName>
    </recommendedName>
</protein>
<dbReference type="Gene3D" id="3.30.200.20">
    <property type="entry name" value="Phosphorylase Kinase, domain 1"/>
    <property type="match status" value="1"/>
</dbReference>
<dbReference type="InterPro" id="IPR011009">
    <property type="entry name" value="Kinase-like_dom_sf"/>
</dbReference>
<dbReference type="Gene3D" id="3.90.1200.10">
    <property type="match status" value="1"/>
</dbReference>
<proteinExistence type="predicted"/>
<keyword evidence="3" id="KW-1185">Reference proteome</keyword>
<dbReference type="AlphaFoldDB" id="A0A2S8S718"/>
<dbReference type="OrthoDB" id="9809275at2"/>
<sequence>MTDAAQVTDFLARAGWADACRDEVAGDASARRFARLARPDGATAILMDAGDDAPGSSARFARLSRWINDRGFSAPAVLAKDIDAELLLVEDFGDGLFARLLEQDPAREGALYTAAVEFLAEFQRAPVPTGLTPLDGPALAGLTALLTDTYLPAFDAPFTDAARAIPGQVAALYDQLAGADPLTISLRDFHAENVFWLPDRQGSARLGLIDFQDAVAAHPVYDLVSLLQDARRDLAPGTEAACLELFARLTGQEIDRLRPIYALIGAQRALRILAVFARLIVAGGKPRYAAFIPRVWGHLQANLDHPALAPLAAAIRASVPAPTPDRIERMVTCRTR</sequence>
<evidence type="ECO:0000259" key="1">
    <source>
        <dbReference type="Pfam" id="PF01636"/>
    </source>
</evidence>
<dbReference type="RefSeq" id="WP_105514789.1">
    <property type="nucleotide sequence ID" value="NZ_PVEP01000004.1"/>
</dbReference>
<organism evidence="2 3">
    <name type="scientific">Albidovulum denitrificans</name>
    <dbReference type="NCBI Taxonomy" id="404881"/>
    <lineage>
        <taxon>Bacteria</taxon>
        <taxon>Pseudomonadati</taxon>
        <taxon>Pseudomonadota</taxon>
        <taxon>Alphaproteobacteria</taxon>
        <taxon>Rhodobacterales</taxon>
        <taxon>Paracoccaceae</taxon>
        <taxon>Albidovulum</taxon>
    </lineage>
</organism>
<dbReference type="SUPFAM" id="SSF56112">
    <property type="entry name" value="Protein kinase-like (PK-like)"/>
    <property type="match status" value="1"/>
</dbReference>
<accession>A0A2S8S718</accession>
<evidence type="ECO:0000313" key="2">
    <source>
        <dbReference type="EMBL" id="PQV56611.1"/>
    </source>
</evidence>
<evidence type="ECO:0000313" key="3">
    <source>
        <dbReference type="Proteomes" id="UP000238338"/>
    </source>
</evidence>
<feature type="domain" description="Aminoglycoside phosphotransferase" evidence="1">
    <location>
        <begin position="24"/>
        <end position="259"/>
    </location>
</feature>